<keyword evidence="2" id="KW-1185">Reference proteome</keyword>
<dbReference type="Gene3D" id="3.40.190.10">
    <property type="entry name" value="Periplasmic binding protein-like II"/>
    <property type="match status" value="1"/>
</dbReference>
<reference evidence="1 2" key="1">
    <citation type="submission" date="2016-10" db="EMBL/GenBank/DDBJ databases">
        <authorList>
            <person name="de Groot N.N."/>
        </authorList>
    </citation>
    <scope>NUCLEOTIDE SEQUENCE [LARGE SCALE GENOMIC DNA]</scope>
    <source>
        <strain evidence="1 2">DSM 22220</strain>
    </source>
</reference>
<keyword evidence="1" id="KW-0813">Transport</keyword>
<sequence>MTDLRGMTWNHPRGYDPMVAVSAAWAREHGVTLHWDKRSLQDFESFPVEKLARDYDLIVVDHPHVGQITAEGCLHPLPDAPDIAQASVGLSYPSYRWQGRQWAYPIDAAAQVQAIRPDLIDTPPANWDAVLRLAQSGKVALPLRAPHSLMCFITLAANDGHKVRTDGPGPFVDRAGGIAALERLAALAELVDSACYGWDPIDVLGRMSRTDEIACVPLVYGYVSYARADSPGHRLSFHDIPETTRGAGVGGSALGETGIAVSAFSAAPEAAIAFARHVAGPEIQRSLYARSGGQVGHGAAWHDPVVDEAAGQFYSGTARTLEAAVLRPRHDGYMPFQDAASARIVQALTDGDFGAAVDDMDRLFARTFKPG</sequence>
<keyword evidence="1" id="KW-0762">Sugar transport</keyword>
<protein>
    <submittedName>
        <fullName evidence="1">Multiple sugar transport system substrate-binding protein</fullName>
    </submittedName>
</protein>
<dbReference type="OrthoDB" id="9811622at2"/>
<dbReference type="InterPro" id="IPR006059">
    <property type="entry name" value="SBP"/>
</dbReference>
<dbReference type="AlphaFoldDB" id="A0A1G6XPL0"/>
<evidence type="ECO:0000313" key="1">
    <source>
        <dbReference type="EMBL" id="SDD79307.1"/>
    </source>
</evidence>
<dbReference type="SUPFAM" id="SSF53850">
    <property type="entry name" value="Periplasmic binding protein-like II"/>
    <property type="match status" value="1"/>
</dbReference>
<dbReference type="RefSeq" id="WP_090521671.1">
    <property type="nucleotide sequence ID" value="NZ_FNAH01000002.1"/>
</dbReference>
<accession>A0A1G6XPL0</accession>
<evidence type="ECO:0000313" key="2">
    <source>
        <dbReference type="Proteomes" id="UP000199344"/>
    </source>
</evidence>
<proteinExistence type="predicted"/>
<dbReference type="EMBL" id="FNAH01000002">
    <property type="protein sequence ID" value="SDD79307.1"/>
    <property type="molecule type" value="Genomic_DNA"/>
</dbReference>
<organism evidence="1 2">
    <name type="scientific">Paracoccus isoporae</name>
    <dbReference type="NCBI Taxonomy" id="591205"/>
    <lineage>
        <taxon>Bacteria</taxon>
        <taxon>Pseudomonadati</taxon>
        <taxon>Pseudomonadota</taxon>
        <taxon>Alphaproteobacteria</taxon>
        <taxon>Rhodobacterales</taxon>
        <taxon>Paracoccaceae</taxon>
        <taxon>Paracoccus</taxon>
    </lineage>
</organism>
<dbReference type="Proteomes" id="UP000199344">
    <property type="component" value="Unassembled WGS sequence"/>
</dbReference>
<gene>
    <name evidence="1" type="ORF">SAMN05421538_102442</name>
</gene>
<name>A0A1G6XPL0_9RHOB</name>
<dbReference type="Pfam" id="PF13416">
    <property type="entry name" value="SBP_bac_8"/>
    <property type="match status" value="1"/>
</dbReference>
<dbReference type="STRING" id="591205.SAMN05421538_102442"/>